<dbReference type="InterPro" id="IPR046766">
    <property type="entry name" value="Bact_hydrolase"/>
</dbReference>
<accession>A0A0G1LRG9</accession>
<proteinExistence type="predicted"/>
<dbReference type="EMBL" id="LCJB01000017">
    <property type="protein sequence ID" value="KKT71407.1"/>
    <property type="molecule type" value="Genomic_DNA"/>
</dbReference>
<gene>
    <name evidence="4" type="ORF">UW63_C0017G0007</name>
</gene>
<dbReference type="PANTHER" id="PTHR43046:SF14">
    <property type="entry name" value="MUTT_NUDIX FAMILY PROTEIN"/>
    <property type="match status" value="1"/>
</dbReference>
<sequence length="290" mass="32938">MIRVVVGLITRQRSTGETEYLLVSSKDDFGEFTGCFYPPGGHLENGEDEKTALVREIEEELGLKVLPLNKLAETASDVKDQVTHWWSCEIIGGEFKINEDELAAAGFFTRAEMEKLPLWPATKKFFEHFMTQQTIQPTGCCEPFNPEQWQDKEIVWQDKIFVKDHVTSFLHIPLNFGKKVVKNMTLIEKAGAKSSHQLMLTDEKSLWGADIYIDVAKEVSGARMATISGKFLTKVFEGPYQNAGKWAVEMAEYVKSQGKEMKKLYFSYTTCPKCAKVYGKNYVVLFAQVE</sequence>
<dbReference type="Pfam" id="PF20603">
    <property type="entry name" value="Bact_hydrolase"/>
    <property type="match status" value="1"/>
</dbReference>
<protein>
    <recommendedName>
        <fullName evidence="3">Nudix hydrolase domain-containing protein</fullName>
    </recommendedName>
</protein>
<evidence type="ECO:0000313" key="4">
    <source>
        <dbReference type="EMBL" id="KKT71407.1"/>
    </source>
</evidence>
<dbReference type="PROSITE" id="PS00893">
    <property type="entry name" value="NUDIX_BOX"/>
    <property type="match status" value="1"/>
</dbReference>
<name>A0A0G1LRG9_9BACT</name>
<dbReference type="SUPFAM" id="SSF55811">
    <property type="entry name" value="Nudix"/>
    <property type="match status" value="1"/>
</dbReference>
<keyword evidence="2" id="KW-0378">Hydrolase</keyword>
<dbReference type="GO" id="GO:0016787">
    <property type="term" value="F:hydrolase activity"/>
    <property type="evidence" value="ECO:0007669"/>
    <property type="project" value="UniProtKB-KW"/>
</dbReference>
<comment type="caution">
    <text evidence="4">The sequence shown here is derived from an EMBL/GenBank/DDBJ whole genome shotgun (WGS) entry which is preliminary data.</text>
</comment>
<evidence type="ECO:0000256" key="1">
    <source>
        <dbReference type="ARBA" id="ARBA00001946"/>
    </source>
</evidence>
<dbReference type="PANTHER" id="PTHR43046">
    <property type="entry name" value="GDP-MANNOSE MANNOSYL HYDROLASE"/>
    <property type="match status" value="1"/>
</dbReference>
<comment type="cofactor">
    <cofactor evidence="1">
        <name>Mg(2+)</name>
        <dbReference type="ChEBI" id="CHEBI:18420"/>
    </cofactor>
</comment>
<organism evidence="4 5">
    <name type="scientific">Candidatus Uhrbacteria bacterium GW2011_GWF2_44_350</name>
    <dbReference type="NCBI Taxonomy" id="1619000"/>
    <lineage>
        <taxon>Bacteria</taxon>
        <taxon>Candidatus Uhriibacteriota</taxon>
    </lineage>
</organism>
<evidence type="ECO:0000313" key="5">
    <source>
        <dbReference type="Proteomes" id="UP000034154"/>
    </source>
</evidence>
<dbReference type="PROSITE" id="PS51462">
    <property type="entry name" value="NUDIX"/>
    <property type="match status" value="1"/>
</dbReference>
<dbReference type="InterPro" id="IPR000086">
    <property type="entry name" value="NUDIX_hydrolase_dom"/>
</dbReference>
<dbReference type="InterPro" id="IPR020084">
    <property type="entry name" value="NUDIX_hydrolase_CS"/>
</dbReference>
<dbReference type="InterPro" id="IPR015797">
    <property type="entry name" value="NUDIX_hydrolase-like_dom_sf"/>
</dbReference>
<dbReference type="Proteomes" id="UP000034154">
    <property type="component" value="Unassembled WGS sequence"/>
</dbReference>
<dbReference type="Gene3D" id="3.90.79.10">
    <property type="entry name" value="Nucleoside Triphosphate Pyrophosphohydrolase"/>
    <property type="match status" value="1"/>
</dbReference>
<evidence type="ECO:0000259" key="3">
    <source>
        <dbReference type="PROSITE" id="PS51462"/>
    </source>
</evidence>
<reference evidence="4 5" key="1">
    <citation type="journal article" date="2015" name="Nature">
        <title>rRNA introns, odd ribosomes, and small enigmatic genomes across a large radiation of phyla.</title>
        <authorList>
            <person name="Brown C.T."/>
            <person name="Hug L.A."/>
            <person name="Thomas B.C."/>
            <person name="Sharon I."/>
            <person name="Castelle C.J."/>
            <person name="Singh A."/>
            <person name="Wilkins M.J."/>
            <person name="Williams K.H."/>
            <person name="Banfield J.F."/>
        </authorList>
    </citation>
    <scope>NUCLEOTIDE SEQUENCE [LARGE SCALE GENOMIC DNA]</scope>
</reference>
<evidence type="ECO:0000256" key="2">
    <source>
        <dbReference type="ARBA" id="ARBA00022801"/>
    </source>
</evidence>
<dbReference type="Pfam" id="PF00293">
    <property type="entry name" value="NUDIX"/>
    <property type="match status" value="1"/>
</dbReference>
<feature type="domain" description="Nudix hydrolase" evidence="3">
    <location>
        <begin position="1"/>
        <end position="131"/>
    </location>
</feature>
<dbReference type="AlphaFoldDB" id="A0A0G1LRG9"/>